<dbReference type="GO" id="GO:0042973">
    <property type="term" value="F:glucan endo-1,3-beta-D-glucosidase activity"/>
    <property type="evidence" value="ECO:0007669"/>
    <property type="project" value="UniProtKB-EC"/>
</dbReference>
<dbReference type="InterPro" id="IPR038795">
    <property type="entry name" value="MED8_plant"/>
</dbReference>
<evidence type="ECO:0000313" key="11">
    <source>
        <dbReference type="EMBL" id="KAI5416914.1"/>
    </source>
</evidence>
<dbReference type="PROSITE" id="PS00587">
    <property type="entry name" value="GLYCOSYL_HYDROL_F17"/>
    <property type="match status" value="1"/>
</dbReference>
<evidence type="ECO:0000256" key="9">
    <source>
        <dbReference type="RuleBase" id="RU004336"/>
    </source>
</evidence>
<accession>A0A9D4XB87</accession>
<dbReference type="GO" id="GO:0016592">
    <property type="term" value="C:mediator complex"/>
    <property type="evidence" value="ECO:0007669"/>
    <property type="project" value="InterPro"/>
</dbReference>
<organism evidence="11 12">
    <name type="scientific">Pisum sativum</name>
    <name type="common">Garden pea</name>
    <name type="synonym">Lathyrus oleraceus</name>
    <dbReference type="NCBI Taxonomy" id="3888"/>
    <lineage>
        <taxon>Eukaryota</taxon>
        <taxon>Viridiplantae</taxon>
        <taxon>Streptophyta</taxon>
        <taxon>Embryophyta</taxon>
        <taxon>Tracheophyta</taxon>
        <taxon>Spermatophyta</taxon>
        <taxon>Magnoliopsida</taxon>
        <taxon>eudicotyledons</taxon>
        <taxon>Gunneridae</taxon>
        <taxon>Pentapetalae</taxon>
        <taxon>rosids</taxon>
        <taxon>fabids</taxon>
        <taxon>Fabales</taxon>
        <taxon>Fabaceae</taxon>
        <taxon>Papilionoideae</taxon>
        <taxon>50 kb inversion clade</taxon>
        <taxon>NPAAA clade</taxon>
        <taxon>Hologalegina</taxon>
        <taxon>IRL clade</taxon>
        <taxon>Fabeae</taxon>
        <taxon>Lathyrus</taxon>
    </lineage>
</organism>
<proteinExistence type="inferred from homology"/>
<keyword evidence="5 9" id="KW-0326">Glycosidase</keyword>
<evidence type="ECO:0000256" key="4">
    <source>
        <dbReference type="ARBA" id="ARBA00022801"/>
    </source>
</evidence>
<dbReference type="EC" id="3.2.1.39" evidence="3"/>
<name>A0A9D4XB87_PEA</name>
<evidence type="ECO:0000256" key="5">
    <source>
        <dbReference type="ARBA" id="ARBA00023295"/>
    </source>
</evidence>
<comment type="catalytic activity">
    <reaction evidence="1">
        <text>Hydrolysis of (1-&gt;3)-beta-D-glucosidic linkages in (1-&gt;3)-beta-D-glucans.</text>
        <dbReference type="EC" id="3.2.1.39"/>
    </reaction>
</comment>
<dbReference type="PANTHER" id="PTHR35552">
    <property type="entry name" value="MEDIATOR OF RNA POLYMERASE II TRANSCRIPTION SUBUNIT 8"/>
    <property type="match status" value="1"/>
</dbReference>
<keyword evidence="12" id="KW-1185">Reference proteome</keyword>
<dbReference type="InterPro" id="IPR000490">
    <property type="entry name" value="Glyco_hydro_17"/>
</dbReference>
<comment type="caution">
    <text evidence="11">The sequence shown here is derived from an EMBL/GenBank/DDBJ whole genome shotgun (WGS) entry which is preliminary data.</text>
</comment>
<dbReference type="EMBL" id="JAMSHJ010000004">
    <property type="protein sequence ID" value="KAI5416914.1"/>
    <property type="molecule type" value="Genomic_DNA"/>
</dbReference>
<evidence type="ECO:0000313" key="12">
    <source>
        <dbReference type="Proteomes" id="UP001058974"/>
    </source>
</evidence>
<dbReference type="SUPFAM" id="SSF51445">
    <property type="entry name" value="(Trans)glycosidases"/>
    <property type="match status" value="1"/>
</dbReference>
<evidence type="ECO:0000256" key="2">
    <source>
        <dbReference type="ARBA" id="ARBA00008773"/>
    </source>
</evidence>
<dbReference type="Proteomes" id="UP001058974">
    <property type="component" value="Chromosome 4"/>
</dbReference>
<feature type="compositionally biased region" description="Polar residues" evidence="10">
    <location>
        <begin position="242"/>
        <end position="259"/>
    </location>
</feature>
<sequence>MLNAYPYYGYTKGDDIFDIEYALFRPLPSVKQIVDPNTLYHYNSMFDAMVDVAYYSIDALNFKDIPVVVSETGWPSFGGANEPNATAENAETYNNNMIQRVLNDSGPPNMKIGEDYEGQKLMQQLPQQQQQQLLAQQQQQFRQSAMQGMGQMQGQHQMQFSSQLGHQQFQSSQQLSSVHMQYGLGQTQLNQGNQMTRLSQFFGHANIALFSAAQTTLNTQMIPNISAGISSQSHLPRMQFRLSGNNPQRSHPSQMLSDQMFNMGGGNPGGMMSLQLQQQQC</sequence>
<dbReference type="Gene3D" id="3.20.20.80">
    <property type="entry name" value="Glycosidases"/>
    <property type="match status" value="1"/>
</dbReference>
<dbReference type="PANTHER" id="PTHR35552:SF1">
    <property type="entry name" value="MEDIATOR OF RNA POLYMERASE II TRANSCRIPTION SUBUNIT 8"/>
    <property type="match status" value="1"/>
</dbReference>
<evidence type="ECO:0000256" key="8">
    <source>
        <dbReference type="RuleBase" id="RU004335"/>
    </source>
</evidence>
<evidence type="ECO:0000256" key="1">
    <source>
        <dbReference type="ARBA" id="ARBA00000382"/>
    </source>
</evidence>
<dbReference type="Pfam" id="PF00332">
    <property type="entry name" value="Glyco_hydro_17"/>
    <property type="match status" value="1"/>
</dbReference>
<evidence type="ECO:0000256" key="3">
    <source>
        <dbReference type="ARBA" id="ARBA00012780"/>
    </source>
</evidence>
<evidence type="ECO:0000256" key="7">
    <source>
        <dbReference type="ARBA" id="ARBA00033417"/>
    </source>
</evidence>
<dbReference type="AlphaFoldDB" id="A0A9D4XB87"/>
<evidence type="ECO:0000256" key="6">
    <source>
        <dbReference type="ARBA" id="ARBA00033335"/>
    </source>
</evidence>
<reference evidence="11 12" key="1">
    <citation type="journal article" date="2022" name="Nat. Genet.">
        <title>Improved pea reference genome and pan-genome highlight genomic features and evolutionary characteristics.</title>
        <authorList>
            <person name="Yang T."/>
            <person name="Liu R."/>
            <person name="Luo Y."/>
            <person name="Hu S."/>
            <person name="Wang D."/>
            <person name="Wang C."/>
            <person name="Pandey M.K."/>
            <person name="Ge S."/>
            <person name="Xu Q."/>
            <person name="Li N."/>
            <person name="Li G."/>
            <person name="Huang Y."/>
            <person name="Saxena R.K."/>
            <person name="Ji Y."/>
            <person name="Li M."/>
            <person name="Yan X."/>
            <person name="He Y."/>
            <person name="Liu Y."/>
            <person name="Wang X."/>
            <person name="Xiang C."/>
            <person name="Varshney R.K."/>
            <person name="Ding H."/>
            <person name="Gao S."/>
            <person name="Zong X."/>
        </authorList>
    </citation>
    <scope>NUCLEOTIDE SEQUENCE [LARGE SCALE GENOMIC DNA]</scope>
    <source>
        <strain evidence="11 12">cv. Zhongwan 6</strain>
    </source>
</reference>
<evidence type="ECO:0000256" key="10">
    <source>
        <dbReference type="SAM" id="MobiDB-lite"/>
    </source>
</evidence>
<gene>
    <name evidence="11" type="ORF">KIW84_041787</name>
</gene>
<dbReference type="GO" id="GO:0005975">
    <property type="term" value="P:carbohydrate metabolic process"/>
    <property type="evidence" value="ECO:0007669"/>
    <property type="project" value="InterPro"/>
</dbReference>
<comment type="similarity">
    <text evidence="2 8">Belongs to the glycosyl hydrolase 17 family.</text>
</comment>
<keyword evidence="4 9" id="KW-0378">Hydrolase</keyword>
<dbReference type="Gramene" id="Psat04G0178700-T1">
    <property type="protein sequence ID" value="KAI5416914.1"/>
    <property type="gene ID" value="KIW84_041787"/>
</dbReference>
<feature type="region of interest" description="Disordered" evidence="10">
    <location>
        <begin position="242"/>
        <end position="281"/>
    </location>
</feature>
<dbReference type="InterPro" id="IPR017853">
    <property type="entry name" value="GH"/>
</dbReference>
<protein>
    <recommendedName>
        <fullName evidence="3">glucan endo-1,3-beta-D-glucosidase</fullName>
        <ecNumber evidence="3">3.2.1.39</ecNumber>
    </recommendedName>
    <alternativeName>
        <fullName evidence="6">(1-&gt;3)-beta-glucan endohydrolase</fullName>
    </alternativeName>
    <alternativeName>
        <fullName evidence="7">Beta-1,3-endoglucanase</fullName>
    </alternativeName>
</protein>
<feature type="compositionally biased region" description="Low complexity" evidence="10">
    <location>
        <begin position="270"/>
        <end position="281"/>
    </location>
</feature>